<dbReference type="EMBL" id="KZ665997">
    <property type="protein sequence ID" value="PPR96728.1"/>
    <property type="molecule type" value="Genomic_DNA"/>
</dbReference>
<dbReference type="OrthoDB" id="1737650at2759"/>
<evidence type="ECO:0000256" key="1">
    <source>
        <dbReference type="SAM" id="MobiDB-lite"/>
    </source>
</evidence>
<sequence length="455" mass="52115">MVVSKEKKEVGQDNPKPEMNLKEVHEPFSSNSRGPIHEERRPKIEDLDEWHTHKLRTHDKPKLCQNKLNIFPNQLKVRDKVLLYAADPHIVTAKPNEEIPLTVHSIFPFSTVEVSHPKLGTFKQLWVNLPKQHGCRPSYMSMGEVNKDRNGRATRLCAPTLPKNTGVGRMSDAPKFKISRIRRAKIGKHGRVPWPCVPKSINTLHYSSSSSPKIPNPSLCKSIRPPCHSRVGDYIDWIVLEQVQLADDVRALLTTDPWDLFFAIIEPTYLELTLELCLTFHVKDIITNFKDPGTVQFCLGGLVRQLSVPEFGIALGLYTEEFTNENDLDTLHRHIHYSPSKLKREHQRCPHLRRLLSMEHGKRVRFRLRLLYYPCYSPPDGVASKGGYLHWPLHDSTSTVLRAPQHSGPIILPHSYWLDVSTRHLEHVTYEDDREAPRNLPSSVASRPISRGGRP</sequence>
<name>A0A2P5X063_GOSBA</name>
<evidence type="ECO:0000313" key="2">
    <source>
        <dbReference type="EMBL" id="PPR96728.1"/>
    </source>
</evidence>
<organism evidence="2 3">
    <name type="scientific">Gossypium barbadense</name>
    <name type="common">Sea Island cotton</name>
    <name type="synonym">Hibiscus barbadensis</name>
    <dbReference type="NCBI Taxonomy" id="3634"/>
    <lineage>
        <taxon>Eukaryota</taxon>
        <taxon>Viridiplantae</taxon>
        <taxon>Streptophyta</taxon>
        <taxon>Embryophyta</taxon>
        <taxon>Tracheophyta</taxon>
        <taxon>Spermatophyta</taxon>
        <taxon>Magnoliopsida</taxon>
        <taxon>eudicotyledons</taxon>
        <taxon>Gunneridae</taxon>
        <taxon>Pentapetalae</taxon>
        <taxon>rosids</taxon>
        <taxon>malvids</taxon>
        <taxon>Malvales</taxon>
        <taxon>Malvaceae</taxon>
        <taxon>Malvoideae</taxon>
        <taxon>Gossypium</taxon>
    </lineage>
</organism>
<dbReference type="Proteomes" id="UP000239757">
    <property type="component" value="Unassembled WGS sequence"/>
</dbReference>
<feature type="region of interest" description="Disordered" evidence="1">
    <location>
        <begin position="1"/>
        <end position="39"/>
    </location>
</feature>
<feature type="compositionally biased region" description="Basic and acidic residues" evidence="1">
    <location>
        <begin position="1"/>
        <end position="26"/>
    </location>
</feature>
<protein>
    <submittedName>
        <fullName evidence="2">Uncharacterized protein</fullName>
    </submittedName>
</protein>
<proteinExistence type="predicted"/>
<feature type="region of interest" description="Disordered" evidence="1">
    <location>
        <begin position="430"/>
        <end position="455"/>
    </location>
</feature>
<evidence type="ECO:0000313" key="3">
    <source>
        <dbReference type="Proteomes" id="UP000239757"/>
    </source>
</evidence>
<accession>A0A2P5X063</accession>
<dbReference type="AlphaFoldDB" id="A0A2P5X063"/>
<reference evidence="2 3" key="1">
    <citation type="submission" date="2015-01" db="EMBL/GenBank/DDBJ databases">
        <title>Genome of allotetraploid Gossypium barbadense reveals genomic plasticity and fiber elongation in cotton evolution.</title>
        <authorList>
            <person name="Chen X."/>
            <person name="Liu X."/>
            <person name="Zhao B."/>
            <person name="Zheng H."/>
            <person name="Hu Y."/>
            <person name="Lu G."/>
            <person name="Yang C."/>
            <person name="Chen J."/>
            <person name="Shan C."/>
            <person name="Zhang L."/>
            <person name="Zhou Y."/>
            <person name="Wang L."/>
            <person name="Guo W."/>
            <person name="Bai Y."/>
            <person name="Ruan J."/>
            <person name="Shangguan X."/>
            <person name="Mao Y."/>
            <person name="Jiang J."/>
            <person name="Zhu Y."/>
            <person name="Lei J."/>
            <person name="Kang H."/>
            <person name="Chen S."/>
            <person name="He X."/>
            <person name="Wang R."/>
            <person name="Wang Y."/>
            <person name="Chen J."/>
            <person name="Wang L."/>
            <person name="Yu S."/>
            <person name="Wang B."/>
            <person name="Wei J."/>
            <person name="Song S."/>
            <person name="Lu X."/>
            <person name="Gao Z."/>
            <person name="Gu W."/>
            <person name="Deng X."/>
            <person name="Ma D."/>
            <person name="Wang S."/>
            <person name="Liang W."/>
            <person name="Fang L."/>
            <person name="Cai C."/>
            <person name="Zhu X."/>
            <person name="Zhou B."/>
            <person name="Zhang Y."/>
            <person name="Chen Z."/>
            <person name="Xu S."/>
            <person name="Zhu R."/>
            <person name="Wang S."/>
            <person name="Zhang T."/>
            <person name="Zhao G."/>
        </authorList>
    </citation>
    <scope>NUCLEOTIDE SEQUENCE [LARGE SCALE GENOMIC DNA]</scope>
    <source>
        <strain evidence="3">cv. Xinhai21</strain>
        <tissue evidence="2">Leaf</tissue>
    </source>
</reference>
<gene>
    <name evidence="2" type="ORF">GOBAR_AA23940</name>
</gene>